<evidence type="ECO:0000313" key="2">
    <source>
        <dbReference type="Proteomes" id="UP000426444"/>
    </source>
</evidence>
<dbReference type="RefSeq" id="WP_156202967.1">
    <property type="nucleotide sequence ID" value="NZ_CP046457.1"/>
</dbReference>
<protein>
    <submittedName>
        <fullName evidence="1">Uncharacterized protein</fullName>
    </submittedName>
</protein>
<sequence>MVENFGIKFIRKETHLALPTVTSIRLAQNLYDILFQYVINEEKESKLQEFIALLESHIKSKADGPFSIPISEISFLEDGLEELKLLNWMEVSVWIAEIIPDTDVDASLEYYENVFSSLSDYVKYKKISDNRILLYPYSLISY</sequence>
<reference evidence="2" key="1">
    <citation type="journal article" date="2019" name="Microbiology">
        <title>Complete Genome Sequence of an Uncultured Bacterium of the Candidate Phylum Bipolaricaulota.</title>
        <authorList>
            <person name="Kadnikov V.V."/>
            <person name="Mardanov A.V."/>
            <person name="Beletsky A.V."/>
            <person name="Frank Y.A."/>
            <person name="Karnachuk O.V."/>
            <person name="Ravin N.V."/>
        </authorList>
    </citation>
    <scope>NUCLEOTIDE SEQUENCE [LARGE SCALE GENOMIC DNA]</scope>
</reference>
<keyword evidence="2" id="KW-1185">Reference proteome</keyword>
<dbReference type="AlphaFoldDB" id="A0A6I6DE38"/>
<gene>
    <name evidence="1" type="ORF">SYNTR_0439</name>
</gene>
<name>A0A6I6DE38_9FIRM</name>
<dbReference type="EMBL" id="CP046457">
    <property type="protein sequence ID" value="QGT99032.1"/>
    <property type="molecule type" value="Genomic_DNA"/>
</dbReference>
<proteinExistence type="predicted"/>
<dbReference type="Proteomes" id="UP000426444">
    <property type="component" value="Chromosome"/>
</dbReference>
<evidence type="ECO:0000313" key="1">
    <source>
        <dbReference type="EMBL" id="QGT99032.1"/>
    </source>
</evidence>
<organism evidence="1 2">
    <name type="scientific">Candidatus Syntrophocurvum alkaliphilum</name>
    <dbReference type="NCBI Taxonomy" id="2293317"/>
    <lineage>
        <taxon>Bacteria</taxon>
        <taxon>Bacillati</taxon>
        <taxon>Bacillota</taxon>
        <taxon>Clostridia</taxon>
        <taxon>Eubacteriales</taxon>
        <taxon>Syntrophomonadaceae</taxon>
        <taxon>Candidatus Syntrophocurvum</taxon>
    </lineage>
</organism>
<dbReference type="KEGG" id="salq:SYNTR_0439"/>
<accession>A0A6I6DE38</accession>
<dbReference type="OrthoDB" id="2082431at2"/>